<dbReference type="PANTHER" id="PTHR13318">
    <property type="entry name" value="PARTNER OF PAIRED, ISOFORM B-RELATED"/>
    <property type="match status" value="1"/>
</dbReference>
<dbReference type="STRING" id="97359.A0A550CRG6"/>
<accession>A0A550CRG6</accession>
<dbReference type="Gene3D" id="3.80.10.10">
    <property type="entry name" value="Ribonuclease Inhibitor"/>
    <property type="match status" value="2"/>
</dbReference>
<dbReference type="SUPFAM" id="SSF52047">
    <property type="entry name" value="RNI-like"/>
    <property type="match status" value="1"/>
</dbReference>
<evidence type="ECO:0008006" key="3">
    <source>
        <dbReference type="Google" id="ProtNLM"/>
    </source>
</evidence>
<evidence type="ECO:0000313" key="1">
    <source>
        <dbReference type="EMBL" id="TRM67392.1"/>
    </source>
</evidence>
<keyword evidence="2" id="KW-1185">Reference proteome</keyword>
<organism evidence="1 2">
    <name type="scientific">Schizophyllum amplum</name>
    <dbReference type="NCBI Taxonomy" id="97359"/>
    <lineage>
        <taxon>Eukaryota</taxon>
        <taxon>Fungi</taxon>
        <taxon>Dikarya</taxon>
        <taxon>Basidiomycota</taxon>
        <taxon>Agaricomycotina</taxon>
        <taxon>Agaricomycetes</taxon>
        <taxon>Agaricomycetidae</taxon>
        <taxon>Agaricales</taxon>
        <taxon>Schizophyllaceae</taxon>
        <taxon>Schizophyllum</taxon>
    </lineage>
</organism>
<sequence length="538" mass="59034">MICDSLTSGSDIAADGTNAQNRRALARLAVCCRTTSLPALRALWRTVTEPTVIVKYTMPDGIWAVVPVESDDDEDDGDILVATRPIVPADLKRFMFYAPFIREMKFGWDVPLAVAEDSYSAICMACPAPVFPNLTRMGWDIDGPVLLYSRFFICPSLTSLHIVAGSISMGDVCILRCMPQQCPAITEFKLDLETATDAIIDALGEPICAWALRKLDVTHINQLCLVRLANSHVLEELNVENDQHKCGLSSLIDFPAGAFASLTSLRLGIPLSFTACISMLRASSFTALRVLAIHSLAPNPTRWGELFAAVRVAHTQPRLLRELILRDRLSDLEPISRGPEPDDVADSRFAPLYDFSQLEAVELSALDGFRLTDGVVESMARAWPNLRTLRIICRTPLSSPQLSLAALAHLASGCRSLASLEIDVNATGASLAQVPPEPFTPQSALRRLQLNWSTIKSARPVAAYLSCLFSNIEELTSVSRDEALLSTLQCPRWLKVGYLLPAFTAVREYAESRGTGEGAGRWKDFNDETFSGVYDQDL</sequence>
<comment type="caution">
    <text evidence="1">The sequence shown here is derived from an EMBL/GenBank/DDBJ whole genome shotgun (WGS) entry which is preliminary data.</text>
</comment>
<proteinExistence type="predicted"/>
<dbReference type="EMBL" id="VDMD01000002">
    <property type="protein sequence ID" value="TRM67392.1"/>
    <property type="molecule type" value="Genomic_DNA"/>
</dbReference>
<dbReference type="InterPro" id="IPR032675">
    <property type="entry name" value="LRR_dom_sf"/>
</dbReference>
<dbReference type="Proteomes" id="UP000320762">
    <property type="component" value="Unassembled WGS sequence"/>
</dbReference>
<dbReference type="OrthoDB" id="2948138at2759"/>
<dbReference type="AlphaFoldDB" id="A0A550CRG6"/>
<gene>
    <name evidence="1" type="ORF">BD626DRAFT_395406</name>
</gene>
<dbReference type="GO" id="GO:0031146">
    <property type="term" value="P:SCF-dependent proteasomal ubiquitin-dependent protein catabolic process"/>
    <property type="evidence" value="ECO:0007669"/>
    <property type="project" value="TreeGrafter"/>
</dbReference>
<dbReference type="GO" id="GO:0019005">
    <property type="term" value="C:SCF ubiquitin ligase complex"/>
    <property type="evidence" value="ECO:0007669"/>
    <property type="project" value="TreeGrafter"/>
</dbReference>
<name>A0A550CRG6_9AGAR</name>
<evidence type="ECO:0000313" key="2">
    <source>
        <dbReference type="Proteomes" id="UP000320762"/>
    </source>
</evidence>
<reference evidence="1 2" key="1">
    <citation type="journal article" date="2019" name="New Phytol.">
        <title>Comparative genomics reveals unique wood-decay strategies and fruiting body development in the Schizophyllaceae.</title>
        <authorList>
            <person name="Almasi E."/>
            <person name="Sahu N."/>
            <person name="Krizsan K."/>
            <person name="Balint B."/>
            <person name="Kovacs G.M."/>
            <person name="Kiss B."/>
            <person name="Cseklye J."/>
            <person name="Drula E."/>
            <person name="Henrissat B."/>
            <person name="Nagy I."/>
            <person name="Chovatia M."/>
            <person name="Adam C."/>
            <person name="LaButti K."/>
            <person name="Lipzen A."/>
            <person name="Riley R."/>
            <person name="Grigoriev I.V."/>
            <person name="Nagy L.G."/>
        </authorList>
    </citation>
    <scope>NUCLEOTIDE SEQUENCE [LARGE SCALE GENOMIC DNA]</scope>
    <source>
        <strain evidence="1 2">NL-1724</strain>
    </source>
</reference>
<protein>
    <recommendedName>
        <fullName evidence="3">F-box domain-containing protein</fullName>
    </recommendedName>
</protein>